<feature type="active site" evidence="8">
    <location>
        <position position="331"/>
    </location>
</feature>
<dbReference type="NCBIfam" id="NF009475">
    <property type="entry name" value="PRK12838.1"/>
    <property type="match status" value="1"/>
</dbReference>
<proteinExistence type="inferred from homology"/>
<dbReference type="EMBL" id="SLUI01000019">
    <property type="protein sequence ID" value="TCL32985.1"/>
    <property type="molecule type" value="Genomic_DNA"/>
</dbReference>
<feature type="binding site" evidence="8">
    <location>
        <position position="245"/>
    </location>
    <ligand>
        <name>L-glutamine</name>
        <dbReference type="ChEBI" id="CHEBI:58359"/>
    </ligand>
</feature>
<dbReference type="HAMAP" id="MF_01209">
    <property type="entry name" value="CPSase_S_chain"/>
    <property type="match status" value="1"/>
</dbReference>
<keyword evidence="3 8" id="KW-0436">Ligase</keyword>
<organism evidence="10 11">
    <name type="scientific">Anaerospora hongkongensis</name>
    <dbReference type="NCBI Taxonomy" id="244830"/>
    <lineage>
        <taxon>Bacteria</taxon>
        <taxon>Bacillati</taxon>
        <taxon>Bacillota</taxon>
        <taxon>Negativicutes</taxon>
        <taxon>Selenomonadales</taxon>
        <taxon>Sporomusaceae</taxon>
        <taxon>Anaerospora</taxon>
    </lineage>
</organism>
<dbReference type="PRINTS" id="PR00096">
    <property type="entry name" value="GATASE"/>
</dbReference>
<name>A0A4V6NG72_9FIRM</name>
<gene>
    <name evidence="8" type="primary">carA</name>
    <name evidence="10" type="ORF">EV210_11960</name>
</gene>
<dbReference type="GO" id="GO:0004088">
    <property type="term" value="F:carbamoyl-phosphate synthase (glutamine-hydrolyzing) activity"/>
    <property type="evidence" value="ECO:0007669"/>
    <property type="project" value="UniProtKB-UniRule"/>
</dbReference>
<dbReference type="Pfam" id="PF00117">
    <property type="entry name" value="GATase"/>
    <property type="match status" value="1"/>
</dbReference>
<dbReference type="RefSeq" id="WP_132083239.1">
    <property type="nucleotide sequence ID" value="NZ_SLUI01000019.1"/>
</dbReference>
<dbReference type="OrthoDB" id="9804328at2"/>
<dbReference type="UniPathway" id="UPA00070">
    <property type="reaction ID" value="UER00115"/>
</dbReference>
<dbReference type="Pfam" id="PF00988">
    <property type="entry name" value="CPSase_sm_chain"/>
    <property type="match status" value="1"/>
</dbReference>
<dbReference type="CDD" id="cd01744">
    <property type="entry name" value="GATase1_CPSase"/>
    <property type="match status" value="1"/>
</dbReference>
<dbReference type="PROSITE" id="PS51273">
    <property type="entry name" value="GATASE_TYPE_1"/>
    <property type="match status" value="1"/>
</dbReference>
<keyword evidence="4 8" id="KW-0547">Nucleotide-binding</keyword>
<keyword evidence="11" id="KW-1185">Reference proteome</keyword>
<feature type="domain" description="Carbamoyl-phosphate synthase small subunit N-terminal" evidence="9">
    <location>
        <begin position="1"/>
        <end position="130"/>
    </location>
</feature>
<evidence type="ECO:0000256" key="3">
    <source>
        <dbReference type="ARBA" id="ARBA00022598"/>
    </source>
</evidence>
<comment type="pathway">
    <text evidence="1 8">Amino-acid biosynthesis; L-arginine biosynthesis; carbamoyl phosphate from bicarbonate: step 1/1.</text>
</comment>
<feature type="binding site" evidence="8">
    <location>
        <position position="44"/>
    </location>
    <ligand>
        <name>L-glutamine</name>
        <dbReference type="ChEBI" id="CHEBI:58359"/>
    </ligand>
</feature>
<keyword evidence="5 8" id="KW-0067">ATP-binding</keyword>
<keyword evidence="8" id="KW-0028">Amino-acid biosynthesis</keyword>
<feature type="active site" description="Nucleophile" evidence="8">
    <location>
        <position position="244"/>
    </location>
</feature>
<dbReference type="InterPro" id="IPR050472">
    <property type="entry name" value="Anth_synth/Amidotransfase"/>
</dbReference>
<dbReference type="EC" id="6.3.5.5" evidence="8"/>
<dbReference type="GO" id="GO:0004359">
    <property type="term" value="F:glutaminase activity"/>
    <property type="evidence" value="ECO:0007669"/>
    <property type="project" value="RHEA"/>
</dbReference>
<comment type="function">
    <text evidence="8">Small subunit of the glutamine-dependent carbamoyl phosphate synthetase (CPSase). CPSase catalyzes the formation of carbamoyl phosphate from the ammonia moiety of glutamine, carbonate, and phosphate donated by ATP, constituting the first step of 2 biosynthetic pathways, one leading to arginine and/or urea and the other to pyrimidine nucleotides. The small subunit (glutamine amidotransferase) binds and cleaves glutamine to supply the large subunit with the substrate ammonia.</text>
</comment>
<dbReference type="UniPathway" id="UPA00068">
    <property type="reaction ID" value="UER00171"/>
</dbReference>
<comment type="catalytic activity">
    <reaction evidence="8">
        <text>L-glutamine + H2O = L-glutamate + NH4(+)</text>
        <dbReference type="Rhea" id="RHEA:15889"/>
        <dbReference type="ChEBI" id="CHEBI:15377"/>
        <dbReference type="ChEBI" id="CHEBI:28938"/>
        <dbReference type="ChEBI" id="CHEBI:29985"/>
        <dbReference type="ChEBI" id="CHEBI:58359"/>
    </reaction>
</comment>
<evidence type="ECO:0000313" key="11">
    <source>
        <dbReference type="Proteomes" id="UP000295063"/>
    </source>
</evidence>
<evidence type="ECO:0000256" key="5">
    <source>
        <dbReference type="ARBA" id="ARBA00022840"/>
    </source>
</evidence>
<comment type="subunit">
    <text evidence="8">Composed of two chains; the small (or glutamine) chain promotes the hydrolysis of glutamine to ammonia, which is used by the large (or ammonia) chain to synthesize carbamoyl phosphate. Tetramer of heterodimers (alpha,beta)4.</text>
</comment>
<comment type="similarity">
    <text evidence="2 8">Belongs to the CarA family.</text>
</comment>
<evidence type="ECO:0000256" key="7">
    <source>
        <dbReference type="ARBA" id="ARBA00048816"/>
    </source>
</evidence>
<dbReference type="PANTHER" id="PTHR43418">
    <property type="entry name" value="MULTIFUNCTIONAL TRYPTOPHAN BIOSYNTHESIS PROTEIN-RELATED"/>
    <property type="match status" value="1"/>
</dbReference>
<dbReference type="GO" id="GO:0006526">
    <property type="term" value="P:L-arginine biosynthetic process"/>
    <property type="evidence" value="ECO:0007669"/>
    <property type="project" value="UniProtKB-UniRule"/>
</dbReference>
<dbReference type="Gene3D" id="3.40.50.880">
    <property type="match status" value="1"/>
</dbReference>
<feature type="binding site" evidence="8">
    <location>
        <position position="248"/>
    </location>
    <ligand>
        <name>L-glutamine</name>
        <dbReference type="ChEBI" id="CHEBI:58359"/>
    </ligand>
</feature>
<dbReference type="GO" id="GO:0006207">
    <property type="term" value="P:'de novo' pyrimidine nucleobase biosynthetic process"/>
    <property type="evidence" value="ECO:0007669"/>
    <property type="project" value="InterPro"/>
</dbReference>
<reference evidence="10 11" key="1">
    <citation type="submission" date="2019-03" db="EMBL/GenBank/DDBJ databases">
        <title>Genomic Encyclopedia of Type Strains, Phase IV (KMG-IV): sequencing the most valuable type-strain genomes for metagenomic binning, comparative biology and taxonomic classification.</title>
        <authorList>
            <person name="Goeker M."/>
        </authorList>
    </citation>
    <scope>NUCLEOTIDE SEQUENCE [LARGE SCALE GENOMIC DNA]</scope>
    <source>
        <strain evidence="10 11">DSM 15969</strain>
    </source>
</reference>
<dbReference type="GO" id="GO:0006541">
    <property type="term" value="P:glutamine metabolic process"/>
    <property type="evidence" value="ECO:0007669"/>
    <property type="project" value="InterPro"/>
</dbReference>
<keyword evidence="8" id="KW-0665">Pyrimidine biosynthesis</keyword>
<accession>A0A4V6NG72</accession>
<comment type="catalytic activity">
    <reaction evidence="7 8">
        <text>hydrogencarbonate + L-glutamine + 2 ATP + H2O = carbamoyl phosphate + L-glutamate + 2 ADP + phosphate + 2 H(+)</text>
        <dbReference type="Rhea" id="RHEA:18633"/>
        <dbReference type="ChEBI" id="CHEBI:15377"/>
        <dbReference type="ChEBI" id="CHEBI:15378"/>
        <dbReference type="ChEBI" id="CHEBI:17544"/>
        <dbReference type="ChEBI" id="CHEBI:29985"/>
        <dbReference type="ChEBI" id="CHEBI:30616"/>
        <dbReference type="ChEBI" id="CHEBI:43474"/>
        <dbReference type="ChEBI" id="CHEBI:58228"/>
        <dbReference type="ChEBI" id="CHEBI:58359"/>
        <dbReference type="ChEBI" id="CHEBI:456216"/>
        <dbReference type="EC" id="6.3.5.5"/>
    </reaction>
</comment>
<dbReference type="Proteomes" id="UP000295063">
    <property type="component" value="Unassembled WGS sequence"/>
</dbReference>
<evidence type="ECO:0000256" key="1">
    <source>
        <dbReference type="ARBA" id="ARBA00005077"/>
    </source>
</evidence>
<evidence type="ECO:0000256" key="4">
    <source>
        <dbReference type="ARBA" id="ARBA00022741"/>
    </source>
</evidence>
<protein>
    <recommendedName>
        <fullName evidence="8">Carbamoyl phosphate synthase small chain</fullName>
        <ecNumber evidence="8">6.3.5.5</ecNumber>
    </recommendedName>
    <alternativeName>
        <fullName evidence="8">Carbamoyl phosphate synthetase glutamine chain</fullName>
    </alternativeName>
</protein>
<keyword evidence="6 8" id="KW-0315">Glutamine amidotransferase</keyword>
<comment type="pathway">
    <text evidence="8">Pyrimidine metabolism; UMP biosynthesis via de novo pathway; (S)-dihydroorotate from bicarbonate: step 1/3.</text>
</comment>
<dbReference type="GO" id="GO:0005524">
    <property type="term" value="F:ATP binding"/>
    <property type="evidence" value="ECO:0007669"/>
    <property type="project" value="UniProtKB-UniRule"/>
</dbReference>
<dbReference type="GO" id="GO:0044205">
    <property type="term" value="P:'de novo' UMP biosynthetic process"/>
    <property type="evidence" value="ECO:0007669"/>
    <property type="project" value="UniProtKB-UniRule"/>
</dbReference>
<feature type="binding site" evidence="8">
    <location>
        <position position="286"/>
    </location>
    <ligand>
        <name>L-glutamine</name>
        <dbReference type="ChEBI" id="CHEBI:58359"/>
    </ligand>
</feature>
<feature type="binding site" evidence="8">
    <location>
        <position position="289"/>
    </location>
    <ligand>
        <name>L-glutamine</name>
        <dbReference type="ChEBI" id="CHEBI:58359"/>
    </ligand>
</feature>
<dbReference type="Gene3D" id="3.50.30.20">
    <property type="entry name" value="Carbamoyl-phosphate synthase small subunit, N-terminal domain"/>
    <property type="match status" value="1"/>
</dbReference>
<feature type="active site" evidence="8">
    <location>
        <position position="329"/>
    </location>
</feature>
<evidence type="ECO:0000259" key="9">
    <source>
        <dbReference type="SMART" id="SM01097"/>
    </source>
</evidence>
<feature type="region of interest" description="CPSase" evidence="8">
    <location>
        <begin position="1"/>
        <end position="168"/>
    </location>
</feature>
<feature type="binding site" evidence="8">
    <location>
        <position position="288"/>
    </location>
    <ligand>
        <name>L-glutamine</name>
        <dbReference type="ChEBI" id="CHEBI:58359"/>
    </ligand>
</feature>
<evidence type="ECO:0000256" key="8">
    <source>
        <dbReference type="HAMAP-Rule" id="MF_01209"/>
    </source>
</evidence>
<evidence type="ECO:0000256" key="6">
    <source>
        <dbReference type="ARBA" id="ARBA00022962"/>
    </source>
</evidence>
<sequence>MNGQLILADGSRFSGKLLFETQAVGEAVFNTGMTGYQEVLTDPSYCGQIVTMTYPLIGNYGVAGIFEQARQSFVRGFIVSELCGDPSNWQNEGTLASYLKERNIPCLYDVDTRAVTKALRTSGAMKGIIVPEGLAESEIARLMATELPADTVMQVTTQEPYDMGTEGPHIAVLDYGVKRNILHSMVAAGFKLTVLPAWTSAEDVLALKPDGIFLSNGPGDPKEVPFAIETIGQLIGKKPMFGICLGHQLLALALGGDTYKLKFGHRGSNHPVKDLATGRVYITSQNHGYAVDEQSLDGEKLVVTHRAVNDGTVEGFRHRALPVFSVQYHPEAAPGPDDSVYLFEQFLAMIRGNNNAQINQPA</sequence>
<dbReference type="NCBIfam" id="TIGR01368">
    <property type="entry name" value="CPSaseIIsmall"/>
    <property type="match status" value="1"/>
</dbReference>
<dbReference type="PRINTS" id="PR00097">
    <property type="entry name" value="ANTSNTHASEII"/>
</dbReference>
<dbReference type="InterPro" id="IPR036480">
    <property type="entry name" value="CarbP_synth_ssu_N_sf"/>
</dbReference>
<dbReference type="InterPro" id="IPR017926">
    <property type="entry name" value="GATASE"/>
</dbReference>
<dbReference type="SMART" id="SM01097">
    <property type="entry name" value="CPSase_sm_chain"/>
    <property type="match status" value="1"/>
</dbReference>
<comment type="caution">
    <text evidence="10">The sequence shown here is derived from an EMBL/GenBank/DDBJ whole genome shotgun (WGS) entry which is preliminary data.</text>
</comment>
<dbReference type="PANTHER" id="PTHR43418:SF7">
    <property type="entry name" value="CARBAMOYL-PHOSPHATE SYNTHASE SMALL CHAIN"/>
    <property type="match status" value="1"/>
</dbReference>
<dbReference type="InterPro" id="IPR002474">
    <property type="entry name" value="CarbamoylP_synth_ssu_N"/>
</dbReference>
<dbReference type="InterPro" id="IPR029062">
    <property type="entry name" value="Class_I_gatase-like"/>
</dbReference>
<dbReference type="PRINTS" id="PR00099">
    <property type="entry name" value="CPSGATASE"/>
</dbReference>
<keyword evidence="8" id="KW-0055">Arginine biosynthesis</keyword>
<feature type="binding site" evidence="8">
    <location>
        <position position="219"/>
    </location>
    <ligand>
        <name>L-glutamine</name>
        <dbReference type="ChEBI" id="CHEBI:58359"/>
    </ligand>
</feature>
<feature type="binding site" evidence="8">
    <location>
        <position position="217"/>
    </location>
    <ligand>
        <name>L-glutamine</name>
        <dbReference type="ChEBI" id="CHEBI:58359"/>
    </ligand>
</feature>
<dbReference type="SUPFAM" id="SSF52317">
    <property type="entry name" value="Class I glutamine amidotransferase-like"/>
    <property type="match status" value="1"/>
</dbReference>
<evidence type="ECO:0000313" key="10">
    <source>
        <dbReference type="EMBL" id="TCL32985.1"/>
    </source>
</evidence>
<dbReference type="InterPro" id="IPR035686">
    <property type="entry name" value="CPSase_GATase1"/>
</dbReference>
<evidence type="ECO:0000256" key="2">
    <source>
        <dbReference type="ARBA" id="ARBA00007800"/>
    </source>
</evidence>
<dbReference type="InterPro" id="IPR006274">
    <property type="entry name" value="CarbamoylP_synth_ssu"/>
</dbReference>
<dbReference type="AlphaFoldDB" id="A0A4V6NG72"/>
<dbReference type="SUPFAM" id="SSF52021">
    <property type="entry name" value="Carbamoyl phosphate synthetase, small subunit N-terminal domain"/>
    <property type="match status" value="1"/>
</dbReference>